<evidence type="ECO:0000313" key="2">
    <source>
        <dbReference type="Proteomes" id="UP000276133"/>
    </source>
</evidence>
<dbReference type="EMBL" id="REGN01003206">
    <property type="protein sequence ID" value="RNA23853.1"/>
    <property type="molecule type" value="Genomic_DNA"/>
</dbReference>
<proteinExistence type="predicted"/>
<keyword evidence="2" id="KW-1185">Reference proteome</keyword>
<dbReference type="AlphaFoldDB" id="A0A3M7RJU3"/>
<dbReference type="Proteomes" id="UP000276133">
    <property type="component" value="Unassembled WGS sequence"/>
</dbReference>
<reference evidence="1 2" key="1">
    <citation type="journal article" date="2018" name="Sci. Rep.">
        <title>Genomic signatures of local adaptation to the degree of environmental predictability in rotifers.</title>
        <authorList>
            <person name="Franch-Gras L."/>
            <person name="Hahn C."/>
            <person name="Garcia-Roger E.M."/>
            <person name="Carmona M.J."/>
            <person name="Serra M."/>
            <person name="Gomez A."/>
        </authorList>
    </citation>
    <scope>NUCLEOTIDE SEQUENCE [LARGE SCALE GENOMIC DNA]</scope>
    <source>
        <strain evidence="1">HYR1</strain>
    </source>
</reference>
<name>A0A3M7RJU3_BRAPC</name>
<protein>
    <submittedName>
        <fullName evidence="1">Uncharacterized protein</fullName>
    </submittedName>
</protein>
<accession>A0A3M7RJU3</accession>
<gene>
    <name evidence="1" type="ORF">BpHYR1_040801</name>
</gene>
<sequence>MSSFHTTDVNLDQARPFPSVGTLGAQVRQECRGTIRISESLSDVSLDENLFQVASKKSDPSNLSDHYSIHCEITIDNGVTEDVLDLIKLKNDDVVLIPRQAKNLVQHQSLGNKIC</sequence>
<organism evidence="1 2">
    <name type="scientific">Brachionus plicatilis</name>
    <name type="common">Marine rotifer</name>
    <name type="synonym">Brachionus muelleri</name>
    <dbReference type="NCBI Taxonomy" id="10195"/>
    <lineage>
        <taxon>Eukaryota</taxon>
        <taxon>Metazoa</taxon>
        <taxon>Spiralia</taxon>
        <taxon>Gnathifera</taxon>
        <taxon>Rotifera</taxon>
        <taxon>Eurotatoria</taxon>
        <taxon>Monogononta</taxon>
        <taxon>Pseudotrocha</taxon>
        <taxon>Ploima</taxon>
        <taxon>Brachionidae</taxon>
        <taxon>Brachionus</taxon>
    </lineage>
</organism>
<comment type="caution">
    <text evidence="1">The sequence shown here is derived from an EMBL/GenBank/DDBJ whole genome shotgun (WGS) entry which is preliminary data.</text>
</comment>
<evidence type="ECO:0000313" key="1">
    <source>
        <dbReference type="EMBL" id="RNA23853.1"/>
    </source>
</evidence>